<proteinExistence type="predicted"/>
<dbReference type="Pfam" id="PF08007">
    <property type="entry name" value="JmjC_2"/>
    <property type="match status" value="1"/>
</dbReference>
<sequence>MSNPPLADLSPATFLADYWQKRPLLIRNAVERFDWLPDLAELITLAGRDEVESRLVEQRQGRWRCENGPFKPARFKRLADSDWTVLIQNVNHHIPFAAELLHRFNFIPQVRLDDLMISYAPAGGGVGPHFDSYDVFLLQVGGRKRWRISSQDDLELVEDAPLKILKRFQSEQEWVLEHGDMLYLPPRFAHDGVALEPGMTWSIGFRAPSTQELATQFLDFLRDRINLDGRYADPDLRPTAEPARLPEDFLGRVSAMLAQITWDEALVREFAGCYFSEPKPHVFYDSPDDLPDEDEFAAELSERGIVLDLKSVMLFDDERVYLNGEVLDSEAEALPVLRQLANERHLPPADYPEAVIEVLYQAFDDGYLQWPAD</sequence>
<dbReference type="Pfam" id="PF20514">
    <property type="entry name" value="WHD_ROXA"/>
    <property type="match status" value="1"/>
</dbReference>
<accession>A0ABV8MLS5</accession>
<dbReference type="InterPro" id="IPR046799">
    <property type="entry name" value="ROXA-like_wH"/>
</dbReference>
<dbReference type="PROSITE" id="PS51184">
    <property type="entry name" value="JMJC"/>
    <property type="match status" value="1"/>
</dbReference>
<reference evidence="8" key="1">
    <citation type="journal article" date="2019" name="Int. J. Syst. Evol. Microbiol.">
        <title>The Global Catalogue of Microorganisms (GCM) 10K type strain sequencing project: providing services to taxonomists for standard genome sequencing and annotation.</title>
        <authorList>
            <consortium name="The Broad Institute Genomics Platform"/>
            <consortium name="The Broad Institute Genome Sequencing Center for Infectious Disease"/>
            <person name="Wu L."/>
            <person name="Ma J."/>
        </authorList>
    </citation>
    <scope>NUCLEOTIDE SEQUENCE [LARGE SCALE GENOMIC DNA]</scope>
    <source>
        <strain evidence="8">LMG 29894</strain>
    </source>
</reference>
<dbReference type="PANTHER" id="PTHR13096:SF8">
    <property type="entry name" value="RIBOSOMAL OXYGENASE 1"/>
    <property type="match status" value="1"/>
</dbReference>
<evidence type="ECO:0000256" key="4">
    <source>
        <dbReference type="ARBA" id="ARBA00023002"/>
    </source>
</evidence>
<dbReference type="EMBL" id="JBHSBU010000001">
    <property type="protein sequence ID" value="MFC4159088.1"/>
    <property type="molecule type" value="Genomic_DNA"/>
</dbReference>
<dbReference type="Gene3D" id="2.60.120.650">
    <property type="entry name" value="Cupin"/>
    <property type="match status" value="1"/>
</dbReference>
<evidence type="ECO:0000256" key="5">
    <source>
        <dbReference type="ARBA" id="ARBA00023004"/>
    </source>
</evidence>
<keyword evidence="4" id="KW-0560">Oxidoreductase</keyword>
<dbReference type="Gene3D" id="3.40.366.30">
    <property type="entry name" value="50S ribosomal protein L16 arginine hydroxylase, Chain A, Domain 2"/>
    <property type="match status" value="1"/>
</dbReference>
<dbReference type="PANTHER" id="PTHR13096">
    <property type="entry name" value="MINA53 MYC INDUCED NUCLEAR ANTIGEN"/>
    <property type="match status" value="1"/>
</dbReference>
<name>A0ABV8MLS5_9NEIS</name>
<dbReference type="InterPro" id="IPR039994">
    <property type="entry name" value="NO66-like"/>
</dbReference>
<comment type="cofactor">
    <cofactor evidence="1">
        <name>Fe(2+)</name>
        <dbReference type="ChEBI" id="CHEBI:29033"/>
    </cofactor>
</comment>
<feature type="domain" description="JmjC" evidence="6">
    <location>
        <begin position="96"/>
        <end position="222"/>
    </location>
</feature>
<protein>
    <submittedName>
        <fullName evidence="7">JmjC domain-containing protein</fullName>
    </submittedName>
</protein>
<evidence type="ECO:0000256" key="3">
    <source>
        <dbReference type="ARBA" id="ARBA00022964"/>
    </source>
</evidence>
<dbReference type="SUPFAM" id="SSF51197">
    <property type="entry name" value="Clavaminate synthase-like"/>
    <property type="match status" value="1"/>
</dbReference>
<keyword evidence="2" id="KW-0479">Metal-binding</keyword>
<comment type="caution">
    <text evidence="7">The sequence shown here is derived from an EMBL/GenBank/DDBJ whole genome shotgun (WGS) entry which is preliminary data.</text>
</comment>
<dbReference type="SMART" id="SM00558">
    <property type="entry name" value="JmjC"/>
    <property type="match status" value="1"/>
</dbReference>
<dbReference type="InterPro" id="IPR003347">
    <property type="entry name" value="JmjC_dom"/>
</dbReference>
<evidence type="ECO:0000256" key="1">
    <source>
        <dbReference type="ARBA" id="ARBA00001954"/>
    </source>
</evidence>
<keyword evidence="5" id="KW-0408">Iron</keyword>
<evidence type="ECO:0000313" key="7">
    <source>
        <dbReference type="EMBL" id="MFC4159088.1"/>
    </source>
</evidence>
<keyword evidence="3" id="KW-0223">Dioxygenase</keyword>
<organism evidence="7 8">
    <name type="scientific">Chitinimonas lacunae</name>
    <dbReference type="NCBI Taxonomy" id="1963018"/>
    <lineage>
        <taxon>Bacteria</taxon>
        <taxon>Pseudomonadati</taxon>
        <taxon>Pseudomonadota</taxon>
        <taxon>Betaproteobacteria</taxon>
        <taxon>Neisseriales</taxon>
        <taxon>Chitinibacteraceae</taxon>
        <taxon>Chitinimonas</taxon>
    </lineage>
</organism>
<evidence type="ECO:0000259" key="6">
    <source>
        <dbReference type="PROSITE" id="PS51184"/>
    </source>
</evidence>
<evidence type="ECO:0000313" key="8">
    <source>
        <dbReference type="Proteomes" id="UP001595791"/>
    </source>
</evidence>
<keyword evidence="8" id="KW-1185">Reference proteome</keyword>
<dbReference type="RefSeq" id="WP_378162468.1">
    <property type="nucleotide sequence ID" value="NZ_JBHSBU010000001.1"/>
</dbReference>
<gene>
    <name evidence="7" type="ORF">ACFOW7_06930</name>
</gene>
<evidence type="ECO:0000256" key="2">
    <source>
        <dbReference type="ARBA" id="ARBA00022723"/>
    </source>
</evidence>
<dbReference type="Proteomes" id="UP001595791">
    <property type="component" value="Unassembled WGS sequence"/>
</dbReference>